<dbReference type="NCBIfam" id="TIGR00714">
    <property type="entry name" value="hscB"/>
    <property type="match status" value="1"/>
</dbReference>
<reference evidence="5" key="2">
    <citation type="submission" date="2015-01" db="EMBL/GenBank/DDBJ databases">
        <title>Evolutionary Origins and Diversification of the Mycorrhizal Mutualists.</title>
        <authorList>
            <consortium name="DOE Joint Genome Institute"/>
            <consortium name="Mycorrhizal Genomics Consortium"/>
            <person name="Kohler A."/>
            <person name="Kuo A."/>
            <person name="Nagy L.G."/>
            <person name="Floudas D."/>
            <person name="Copeland A."/>
            <person name="Barry K.W."/>
            <person name="Cichocki N."/>
            <person name="Veneault-Fourrey C."/>
            <person name="LaButti K."/>
            <person name="Lindquist E.A."/>
            <person name="Lipzen A."/>
            <person name="Lundell T."/>
            <person name="Morin E."/>
            <person name="Murat C."/>
            <person name="Riley R."/>
            <person name="Ohm R."/>
            <person name="Sun H."/>
            <person name="Tunlid A."/>
            <person name="Henrissat B."/>
            <person name="Grigoriev I.V."/>
            <person name="Hibbett D.S."/>
            <person name="Martin F."/>
        </authorList>
    </citation>
    <scope>NUCLEOTIDE SEQUENCE [LARGE SCALE GENOMIC DNA]</scope>
    <source>
        <strain evidence="5">Ve08.2h10</strain>
    </source>
</reference>
<accession>A0A0D0D9J9</accession>
<dbReference type="SUPFAM" id="SSF46565">
    <property type="entry name" value="Chaperone J-domain"/>
    <property type="match status" value="1"/>
</dbReference>
<dbReference type="Gene3D" id="1.20.1280.20">
    <property type="entry name" value="HscB, C-terminal domain"/>
    <property type="match status" value="1"/>
</dbReference>
<keyword evidence="5" id="KW-1185">Reference proteome</keyword>
<evidence type="ECO:0000259" key="3">
    <source>
        <dbReference type="Pfam" id="PF07743"/>
    </source>
</evidence>
<dbReference type="Pfam" id="PF07743">
    <property type="entry name" value="HSCB_C"/>
    <property type="match status" value="1"/>
</dbReference>
<dbReference type="InterPro" id="IPR036869">
    <property type="entry name" value="J_dom_sf"/>
</dbReference>
<dbReference type="InterPro" id="IPR009073">
    <property type="entry name" value="HscB_oligo_C"/>
</dbReference>
<dbReference type="HOGENOM" id="CLU_068529_0_1_1"/>
<proteinExistence type="inferred from homology"/>
<dbReference type="GO" id="GO:0051259">
    <property type="term" value="P:protein complex oligomerization"/>
    <property type="evidence" value="ECO:0007669"/>
    <property type="project" value="InterPro"/>
</dbReference>
<dbReference type="GO" id="GO:0051087">
    <property type="term" value="F:protein-folding chaperone binding"/>
    <property type="evidence" value="ECO:0007669"/>
    <property type="project" value="InterPro"/>
</dbReference>
<comment type="similarity">
    <text evidence="1">Belongs to the HscB family.</text>
</comment>
<dbReference type="Proteomes" id="UP000054538">
    <property type="component" value="Unassembled WGS sequence"/>
</dbReference>
<dbReference type="GO" id="GO:0044571">
    <property type="term" value="P:[2Fe-2S] cluster assembly"/>
    <property type="evidence" value="ECO:0007669"/>
    <property type="project" value="InterPro"/>
</dbReference>
<reference evidence="4 5" key="1">
    <citation type="submission" date="2014-04" db="EMBL/GenBank/DDBJ databases">
        <authorList>
            <consortium name="DOE Joint Genome Institute"/>
            <person name="Kuo A."/>
            <person name="Kohler A."/>
            <person name="Jargeat P."/>
            <person name="Nagy L.G."/>
            <person name="Floudas D."/>
            <person name="Copeland A."/>
            <person name="Barry K.W."/>
            <person name="Cichocki N."/>
            <person name="Veneault-Fourrey C."/>
            <person name="LaButti K."/>
            <person name="Lindquist E.A."/>
            <person name="Lipzen A."/>
            <person name="Lundell T."/>
            <person name="Morin E."/>
            <person name="Murat C."/>
            <person name="Sun H."/>
            <person name="Tunlid A."/>
            <person name="Henrissat B."/>
            <person name="Grigoriev I.V."/>
            <person name="Hibbett D.S."/>
            <person name="Martin F."/>
            <person name="Nordberg H.P."/>
            <person name="Cantor M.N."/>
            <person name="Hua S.X."/>
        </authorList>
    </citation>
    <scope>NUCLEOTIDE SEQUENCE [LARGE SCALE GENOMIC DNA]</scope>
    <source>
        <strain evidence="4 5">Ve08.2h10</strain>
    </source>
</reference>
<dbReference type="AlphaFoldDB" id="A0A0D0D9J9"/>
<dbReference type="InParanoid" id="A0A0D0D9J9"/>
<evidence type="ECO:0000313" key="5">
    <source>
        <dbReference type="Proteomes" id="UP000054538"/>
    </source>
</evidence>
<keyword evidence="2" id="KW-0143">Chaperone</keyword>
<dbReference type="SUPFAM" id="SSF47144">
    <property type="entry name" value="HSC20 (HSCB), C-terminal oligomerisation domain"/>
    <property type="match status" value="1"/>
</dbReference>
<dbReference type="Gene3D" id="1.10.287.110">
    <property type="entry name" value="DnaJ domain"/>
    <property type="match status" value="1"/>
</dbReference>
<dbReference type="GO" id="GO:0005739">
    <property type="term" value="C:mitochondrion"/>
    <property type="evidence" value="ECO:0007669"/>
    <property type="project" value="TreeGrafter"/>
</dbReference>
<dbReference type="InterPro" id="IPR004640">
    <property type="entry name" value="HscB"/>
</dbReference>
<dbReference type="OrthoDB" id="448954at2759"/>
<evidence type="ECO:0000256" key="1">
    <source>
        <dbReference type="ARBA" id="ARBA00010476"/>
    </source>
</evidence>
<feature type="domain" description="Co-chaperone HscB C-terminal oligomerisation" evidence="3">
    <location>
        <begin position="164"/>
        <end position="237"/>
    </location>
</feature>
<protein>
    <recommendedName>
        <fullName evidence="3">Co-chaperone HscB C-terminal oligomerisation domain-containing protein</fullName>
    </recommendedName>
</protein>
<dbReference type="FunCoup" id="A0A0D0D9J9">
    <property type="interactions" value="243"/>
</dbReference>
<dbReference type="STRING" id="930991.A0A0D0D9J9"/>
<evidence type="ECO:0000256" key="2">
    <source>
        <dbReference type="ARBA" id="ARBA00023186"/>
    </source>
</evidence>
<name>A0A0D0D9J9_9AGAM</name>
<gene>
    <name evidence="4" type="ORF">PAXRUDRAFT_828661</name>
</gene>
<dbReference type="PANTHER" id="PTHR14021">
    <property type="entry name" value="IRON-SULFUR CLUSTER CO-CHAPERONE PROTEIN HSCB"/>
    <property type="match status" value="1"/>
</dbReference>
<sequence>MHLSLQLARLAVSRPQRAIRLPRRPPLLQLRAWSHSPSSASTRHSSLCPSCGTKLPTALPVCPKCDYIAKFQHSITYHELLGLPYEPNPFVVDSALLKRRFIEAQRICHPDAWVTKSEDQKDAALDVSNMVNAAYNTLSSPLDRIEYLLRLNGIETGEADQLDDLELIAEVMQAREEIEGIQPGHAARLHALKDENDVKMSEVTKAIEVLVAREDWEAAKAAAVRLKYLQGVDDAVKLRMDQVTTWA</sequence>
<organism evidence="4 5">
    <name type="scientific">Paxillus rubicundulus Ve08.2h10</name>
    <dbReference type="NCBI Taxonomy" id="930991"/>
    <lineage>
        <taxon>Eukaryota</taxon>
        <taxon>Fungi</taxon>
        <taxon>Dikarya</taxon>
        <taxon>Basidiomycota</taxon>
        <taxon>Agaricomycotina</taxon>
        <taxon>Agaricomycetes</taxon>
        <taxon>Agaricomycetidae</taxon>
        <taxon>Boletales</taxon>
        <taxon>Paxilineae</taxon>
        <taxon>Paxillaceae</taxon>
        <taxon>Paxillus</taxon>
    </lineage>
</organism>
<dbReference type="InterPro" id="IPR036386">
    <property type="entry name" value="HscB_C_sf"/>
</dbReference>
<evidence type="ECO:0000313" key="4">
    <source>
        <dbReference type="EMBL" id="KIK93742.1"/>
    </source>
</evidence>
<dbReference type="EMBL" id="KN825160">
    <property type="protein sequence ID" value="KIK93742.1"/>
    <property type="molecule type" value="Genomic_DNA"/>
</dbReference>
<dbReference type="PANTHER" id="PTHR14021:SF15">
    <property type="entry name" value="IRON-SULFUR CLUSTER CO-CHAPERONE PROTEIN HSCB"/>
    <property type="match status" value="1"/>
</dbReference>
<dbReference type="GO" id="GO:0001671">
    <property type="term" value="F:ATPase activator activity"/>
    <property type="evidence" value="ECO:0007669"/>
    <property type="project" value="InterPro"/>
</dbReference>